<evidence type="ECO:0000256" key="1">
    <source>
        <dbReference type="ARBA" id="ARBA00008279"/>
    </source>
</evidence>
<feature type="binding site" evidence="8">
    <location>
        <begin position="56"/>
        <end position="60"/>
    </location>
    <ligand>
        <name>GTP</name>
        <dbReference type="ChEBI" id="CHEBI:37565"/>
        <label>1</label>
    </ligand>
</feature>
<dbReference type="NCBIfam" id="TIGR00231">
    <property type="entry name" value="small_GTP"/>
    <property type="match status" value="2"/>
</dbReference>
<comment type="subunit">
    <text evidence="8">Associates with the 50S ribosomal subunit.</text>
</comment>
<feature type="binding site" evidence="8">
    <location>
        <begin position="189"/>
        <end position="196"/>
    </location>
    <ligand>
        <name>GTP</name>
        <dbReference type="ChEBI" id="CHEBI:37565"/>
        <label>2</label>
    </ligand>
</feature>
<reference evidence="12 13" key="1">
    <citation type="submission" date="2020-07" db="EMBL/GenBank/DDBJ databases">
        <authorList>
            <person name="Feng X."/>
        </authorList>
    </citation>
    <scope>NUCLEOTIDE SEQUENCE [LARGE SCALE GENOMIC DNA]</scope>
    <source>
        <strain evidence="12 13">JCM31066</strain>
    </source>
</reference>
<name>A0A842HDE4_9BACT</name>
<dbReference type="InterPro" id="IPR027417">
    <property type="entry name" value="P-loop_NTPase"/>
</dbReference>
<dbReference type="PIRSF" id="PIRSF006485">
    <property type="entry name" value="GTP-binding_EngA"/>
    <property type="match status" value="1"/>
</dbReference>
<dbReference type="GO" id="GO:0042254">
    <property type="term" value="P:ribosome biogenesis"/>
    <property type="evidence" value="ECO:0007669"/>
    <property type="project" value="UniProtKB-KW"/>
</dbReference>
<dbReference type="PANTHER" id="PTHR43834:SF6">
    <property type="entry name" value="GTPASE DER"/>
    <property type="match status" value="1"/>
</dbReference>
<evidence type="ECO:0000313" key="12">
    <source>
        <dbReference type="EMBL" id="MBC2593564.1"/>
    </source>
</evidence>
<feature type="binding site" evidence="8">
    <location>
        <begin position="241"/>
        <end position="245"/>
    </location>
    <ligand>
        <name>GTP</name>
        <dbReference type="ChEBI" id="CHEBI:37565"/>
        <label>2</label>
    </ligand>
</feature>
<keyword evidence="13" id="KW-1185">Reference proteome</keyword>
<evidence type="ECO:0000256" key="8">
    <source>
        <dbReference type="HAMAP-Rule" id="MF_00195"/>
    </source>
</evidence>
<feature type="domain" description="G" evidence="10">
    <location>
        <begin position="7"/>
        <end position="123"/>
    </location>
</feature>
<keyword evidence="6 8" id="KW-0342">GTP-binding</keyword>
<dbReference type="SUPFAM" id="SSF52540">
    <property type="entry name" value="P-loop containing nucleoside triphosphate hydrolases"/>
    <property type="match status" value="2"/>
</dbReference>
<dbReference type="GO" id="GO:0005525">
    <property type="term" value="F:GTP binding"/>
    <property type="evidence" value="ECO:0007669"/>
    <property type="project" value="UniProtKB-UniRule"/>
</dbReference>
<evidence type="ECO:0000256" key="7">
    <source>
        <dbReference type="ARBA" id="ARBA00032345"/>
    </source>
</evidence>
<evidence type="ECO:0000256" key="4">
    <source>
        <dbReference type="ARBA" id="ARBA00022737"/>
    </source>
</evidence>
<keyword evidence="4 9" id="KW-0677">Repeat</keyword>
<dbReference type="PANTHER" id="PTHR43834">
    <property type="entry name" value="GTPASE DER"/>
    <property type="match status" value="1"/>
</dbReference>
<dbReference type="GO" id="GO:0043022">
    <property type="term" value="F:ribosome binding"/>
    <property type="evidence" value="ECO:0007669"/>
    <property type="project" value="TreeGrafter"/>
</dbReference>
<dbReference type="InterPro" id="IPR006073">
    <property type="entry name" value="GTP-bd"/>
</dbReference>
<comment type="caution">
    <text evidence="12">The sequence shown here is derived from an EMBL/GenBank/DDBJ whole genome shotgun (WGS) entry which is preliminary data.</text>
</comment>
<feature type="binding site" evidence="8">
    <location>
        <begin position="11"/>
        <end position="18"/>
    </location>
    <ligand>
        <name>GTP</name>
        <dbReference type="ChEBI" id="CHEBI:37565"/>
        <label>1</label>
    </ligand>
</feature>
<dbReference type="CDD" id="cd01894">
    <property type="entry name" value="EngA1"/>
    <property type="match status" value="1"/>
</dbReference>
<organism evidence="12 13">
    <name type="scientific">Ruficoccus amylovorans</name>
    <dbReference type="NCBI Taxonomy" id="1804625"/>
    <lineage>
        <taxon>Bacteria</taxon>
        <taxon>Pseudomonadati</taxon>
        <taxon>Verrucomicrobiota</taxon>
        <taxon>Opitutia</taxon>
        <taxon>Puniceicoccales</taxon>
        <taxon>Cerasicoccaceae</taxon>
        <taxon>Ruficoccus</taxon>
    </lineage>
</organism>
<accession>A0A842HDE4</accession>
<evidence type="ECO:0000313" key="13">
    <source>
        <dbReference type="Proteomes" id="UP000546464"/>
    </source>
</evidence>
<evidence type="ECO:0000259" key="10">
    <source>
        <dbReference type="Pfam" id="PF01926"/>
    </source>
</evidence>
<dbReference type="AlphaFoldDB" id="A0A842HDE4"/>
<keyword evidence="5 8" id="KW-0547">Nucleotide-binding</keyword>
<evidence type="ECO:0000259" key="11">
    <source>
        <dbReference type="Pfam" id="PF14714"/>
    </source>
</evidence>
<evidence type="ECO:0000256" key="5">
    <source>
        <dbReference type="ARBA" id="ARBA00022741"/>
    </source>
</evidence>
<dbReference type="Gene3D" id="3.30.300.20">
    <property type="match status" value="1"/>
</dbReference>
<evidence type="ECO:0000256" key="9">
    <source>
        <dbReference type="RuleBase" id="RU004481"/>
    </source>
</evidence>
<dbReference type="Pfam" id="PF01926">
    <property type="entry name" value="MMR_HSR1"/>
    <property type="match status" value="2"/>
</dbReference>
<dbReference type="CDD" id="cd01895">
    <property type="entry name" value="EngA2"/>
    <property type="match status" value="1"/>
</dbReference>
<comment type="function">
    <text evidence="8 9">GTPase that plays an essential role in the late steps of ribosome biogenesis.</text>
</comment>
<feature type="binding site" evidence="8">
    <location>
        <begin position="306"/>
        <end position="309"/>
    </location>
    <ligand>
        <name>GTP</name>
        <dbReference type="ChEBI" id="CHEBI:37565"/>
        <label>2</label>
    </ligand>
</feature>
<dbReference type="Proteomes" id="UP000546464">
    <property type="component" value="Unassembled WGS sequence"/>
</dbReference>
<dbReference type="InterPro" id="IPR005225">
    <property type="entry name" value="Small_GTP-bd"/>
</dbReference>
<dbReference type="InterPro" id="IPR015946">
    <property type="entry name" value="KH_dom-like_a/b"/>
</dbReference>
<dbReference type="EMBL" id="JACHVB010000014">
    <property type="protein sequence ID" value="MBC2593564.1"/>
    <property type="molecule type" value="Genomic_DNA"/>
</dbReference>
<feature type="domain" description="G" evidence="10">
    <location>
        <begin position="184"/>
        <end position="307"/>
    </location>
</feature>
<dbReference type="Gene3D" id="3.40.50.300">
    <property type="entry name" value="P-loop containing nucleotide triphosphate hydrolases"/>
    <property type="match status" value="2"/>
</dbReference>
<dbReference type="RefSeq" id="WP_185674570.1">
    <property type="nucleotide sequence ID" value="NZ_JACHVB010000014.1"/>
</dbReference>
<dbReference type="NCBIfam" id="TIGR03594">
    <property type="entry name" value="GTPase_EngA"/>
    <property type="match status" value="1"/>
</dbReference>
<feature type="domain" description="GTPase Der C-terminal KH-domain-like" evidence="11">
    <location>
        <begin position="378"/>
        <end position="455"/>
    </location>
</feature>
<keyword evidence="3 8" id="KW-0690">Ribosome biogenesis</keyword>
<evidence type="ECO:0000256" key="2">
    <source>
        <dbReference type="ARBA" id="ARBA00020953"/>
    </source>
</evidence>
<gene>
    <name evidence="8 12" type="primary">der</name>
    <name evidence="12" type="ORF">H5P28_04745</name>
</gene>
<dbReference type="Pfam" id="PF14714">
    <property type="entry name" value="KH_dom-like"/>
    <property type="match status" value="1"/>
</dbReference>
<proteinExistence type="inferred from homology"/>
<comment type="similarity">
    <text evidence="1 8 9">Belongs to the TRAFAC class TrmE-Era-EngA-EngB-Septin-like GTPase superfamily. EngA (Der) GTPase family.</text>
</comment>
<evidence type="ECO:0000256" key="3">
    <source>
        <dbReference type="ARBA" id="ARBA00022517"/>
    </source>
</evidence>
<dbReference type="InterPro" id="IPR016484">
    <property type="entry name" value="GTPase_Der"/>
</dbReference>
<protein>
    <recommendedName>
        <fullName evidence="2 8">GTPase Der</fullName>
    </recommendedName>
    <alternativeName>
        <fullName evidence="7 8">GTP-binding protein EngA</fullName>
    </alternativeName>
</protein>
<dbReference type="InterPro" id="IPR032859">
    <property type="entry name" value="KH_dom-like"/>
</dbReference>
<sequence>MNLERSVALVGRPNVGKSRIFNRLVGRRVAIVHDMPGVTRDLATEFVAEGGYHLMDTGGIGVKPEMTPEMIHAATEEQADFAIMAASLVLFVVDASEGLTTVDEELAIQLRRYNKPTILVMNKMDCKGSSTHQLEFTPLGFKPACGVSAEHGNGFDRLQDAILRILGPAPKVDNPEQKGPRRTRICLAGKPNVGKSSLGNRLLNSERLIVSEVAGTTRDAIEADLDYTTDKGTQWHFRLVDTAGLKPKRKLGSSLDYFSTLRSEEAIRRSDVVFLVLDAMTGVTKHDKKLAGEILEAGVGLVMVVNKWDYVRDMFRREPVKGYETEAEFRKGFVEAVRKELFFLPDSPVIFTSALENFRVEDILKKAAEVQQTLTRELPTGPMNRLVKALVEKKPPKLVNGKRFKIYYAVQTGRWPFRIRLFCNSEERFDDNYRRYLESGFQKEFKLSGCPIRFDLVGKPTENRRKELTITEYRKKGQRKKPGRK</sequence>
<feature type="binding site" evidence="8">
    <location>
        <begin position="122"/>
        <end position="125"/>
    </location>
    <ligand>
        <name>GTP</name>
        <dbReference type="ChEBI" id="CHEBI:37565"/>
        <label>1</label>
    </ligand>
</feature>
<evidence type="ECO:0000256" key="6">
    <source>
        <dbReference type="ARBA" id="ARBA00023134"/>
    </source>
</evidence>
<dbReference type="HAMAP" id="MF_00195">
    <property type="entry name" value="GTPase_Der"/>
    <property type="match status" value="1"/>
</dbReference>